<comment type="similarity">
    <text evidence="2">Belongs to the major facilitator superfamily. Bcr/CmlA family.</text>
</comment>
<evidence type="ECO:0000256" key="7">
    <source>
        <dbReference type="ARBA" id="ARBA00023136"/>
    </source>
</evidence>
<dbReference type="EMBL" id="SNYA01000005">
    <property type="protein sequence ID" value="TDP91529.1"/>
    <property type="molecule type" value="Genomic_DNA"/>
</dbReference>
<dbReference type="RefSeq" id="WP_243736076.1">
    <property type="nucleotide sequence ID" value="NZ_SNYA01000005.1"/>
</dbReference>
<dbReference type="NCBIfam" id="TIGR00710">
    <property type="entry name" value="efflux_Bcr_CflA"/>
    <property type="match status" value="1"/>
</dbReference>
<dbReference type="PROSITE" id="PS00216">
    <property type="entry name" value="SUGAR_TRANSPORT_1"/>
    <property type="match status" value="1"/>
</dbReference>
<evidence type="ECO:0000256" key="5">
    <source>
        <dbReference type="ARBA" id="ARBA00022692"/>
    </source>
</evidence>
<feature type="transmembrane region" description="Helical" evidence="8">
    <location>
        <begin position="284"/>
        <end position="302"/>
    </location>
</feature>
<dbReference type="InterPro" id="IPR004812">
    <property type="entry name" value="Efflux_drug-R_Bcr/CmlA"/>
</dbReference>
<dbReference type="PROSITE" id="PS50850">
    <property type="entry name" value="MFS"/>
    <property type="match status" value="1"/>
</dbReference>
<feature type="transmembrane region" description="Helical" evidence="8">
    <location>
        <begin position="12"/>
        <end position="29"/>
    </location>
</feature>
<gene>
    <name evidence="10" type="ORF">EDF62_2146</name>
</gene>
<comment type="caution">
    <text evidence="10">The sequence shown here is derived from an EMBL/GenBank/DDBJ whole genome shotgun (WGS) entry which is preliminary data.</text>
</comment>
<feature type="transmembrane region" description="Helical" evidence="8">
    <location>
        <begin position="107"/>
        <end position="126"/>
    </location>
</feature>
<keyword evidence="6 8" id="KW-1133">Transmembrane helix</keyword>
<keyword evidence="11" id="KW-1185">Reference proteome</keyword>
<proteinExistence type="inferred from homology"/>
<evidence type="ECO:0000256" key="2">
    <source>
        <dbReference type="ARBA" id="ARBA00006236"/>
    </source>
</evidence>
<feature type="transmembrane region" description="Helical" evidence="8">
    <location>
        <begin position="81"/>
        <end position="101"/>
    </location>
</feature>
<dbReference type="Proteomes" id="UP000295601">
    <property type="component" value="Unassembled WGS sequence"/>
</dbReference>
<dbReference type="AlphaFoldDB" id="A0A4R6RWV0"/>
<evidence type="ECO:0000259" key="9">
    <source>
        <dbReference type="PROSITE" id="PS50850"/>
    </source>
</evidence>
<feature type="transmembrane region" description="Helical" evidence="8">
    <location>
        <begin position="347"/>
        <end position="367"/>
    </location>
</feature>
<feature type="transmembrane region" description="Helical" evidence="8">
    <location>
        <begin position="168"/>
        <end position="188"/>
    </location>
</feature>
<feature type="transmembrane region" description="Helical" evidence="8">
    <location>
        <begin position="308"/>
        <end position="326"/>
    </location>
</feature>
<keyword evidence="7 8" id="KW-0472">Membrane</keyword>
<feature type="transmembrane region" description="Helical" evidence="8">
    <location>
        <begin position="253"/>
        <end position="272"/>
    </location>
</feature>
<evidence type="ECO:0000256" key="1">
    <source>
        <dbReference type="ARBA" id="ARBA00004651"/>
    </source>
</evidence>
<keyword evidence="5 8" id="KW-0812">Transmembrane</keyword>
<dbReference type="InterPro" id="IPR011701">
    <property type="entry name" value="MFS"/>
</dbReference>
<comment type="subcellular location">
    <subcellularLocation>
        <location evidence="1">Cell membrane</location>
        <topology evidence="1">Multi-pass membrane protein</topology>
    </subcellularLocation>
</comment>
<dbReference type="SUPFAM" id="SSF103473">
    <property type="entry name" value="MFS general substrate transporter"/>
    <property type="match status" value="1"/>
</dbReference>
<keyword evidence="4" id="KW-1003">Cell membrane</keyword>
<dbReference type="GO" id="GO:0005886">
    <property type="term" value="C:plasma membrane"/>
    <property type="evidence" value="ECO:0007669"/>
    <property type="project" value="UniProtKB-SubCell"/>
</dbReference>
<dbReference type="InterPro" id="IPR036259">
    <property type="entry name" value="MFS_trans_sf"/>
</dbReference>
<dbReference type="InterPro" id="IPR020846">
    <property type="entry name" value="MFS_dom"/>
</dbReference>
<dbReference type="CDD" id="cd17320">
    <property type="entry name" value="MFS_MdfA_MDR_like"/>
    <property type="match status" value="1"/>
</dbReference>
<dbReference type="PANTHER" id="PTHR23502:SF132">
    <property type="entry name" value="POLYAMINE TRANSPORTER 2-RELATED"/>
    <property type="match status" value="1"/>
</dbReference>
<accession>A0A4R6RWV0</accession>
<feature type="transmembrane region" description="Helical" evidence="8">
    <location>
        <begin position="49"/>
        <end position="69"/>
    </location>
</feature>
<organism evidence="10 11">
    <name type="scientific">Leucobacter luti</name>
    <dbReference type="NCBI Taxonomy" id="340320"/>
    <lineage>
        <taxon>Bacteria</taxon>
        <taxon>Bacillati</taxon>
        <taxon>Actinomycetota</taxon>
        <taxon>Actinomycetes</taxon>
        <taxon>Micrococcales</taxon>
        <taxon>Microbacteriaceae</taxon>
        <taxon>Leucobacter</taxon>
    </lineage>
</organism>
<evidence type="ECO:0000256" key="6">
    <source>
        <dbReference type="ARBA" id="ARBA00022989"/>
    </source>
</evidence>
<evidence type="ECO:0000256" key="8">
    <source>
        <dbReference type="SAM" id="Phobius"/>
    </source>
</evidence>
<feature type="domain" description="Major facilitator superfamily (MFS) profile" evidence="9">
    <location>
        <begin position="11"/>
        <end position="402"/>
    </location>
</feature>
<dbReference type="InterPro" id="IPR005829">
    <property type="entry name" value="Sugar_transporter_CS"/>
</dbReference>
<evidence type="ECO:0000256" key="3">
    <source>
        <dbReference type="ARBA" id="ARBA00022448"/>
    </source>
</evidence>
<dbReference type="Pfam" id="PF07690">
    <property type="entry name" value="MFS_1"/>
    <property type="match status" value="1"/>
</dbReference>
<sequence length="403" mass="40775">MTGAPARPMGLLRITLVLGALEAFGPLSMDLYLPQLPQLARTLDTSDALAQATMSVCMIGLGLGQLIAGPLSDRFGRKRPLVIGVILFALLSAVCAVSPTIEVLLGARFLQGLAGSAGVVISMAVARDLFSGVQLSRMLSLLALVTSLTPIIAPVIGGQLARVMDWRGIFLVLAGIGTVLVFVAQFGLRETLTDGRHAGSVLGTTASHISVILRDPLFVALMIAACLGGAAFFSYLSMSSFVLQDQFGLSPQLFSVVFATNALAQLGGAQLSRLFVARMGTTRMYLVGQLAGATAAVVLLGATLAGAPAIVVIVLLALFLGANGLGGPNGTTLALGGHGTRAGTASALLGMAMFTAGAVAAPVVSALAGTSAITMVSTIAVGSGAAAAVAILVIRRLAPRNDA</sequence>
<evidence type="ECO:0000313" key="11">
    <source>
        <dbReference type="Proteomes" id="UP000295601"/>
    </source>
</evidence>
<feature type="transmembrane region" description="Helical" evidence="8">
    <location>
        <begin position="373"/>
        <end position="394"/>
    </location>
</feature>
<name>A0A4R6RWV0_9MICO</name>
<protein>
    <submittedName>
        <fullName evidence="10">DHA1 family bicyclomycin/chloramphenicol resistance-like MFS transporter</fullName>
    </submittedName>
</protein>
<evidence type="ECO:0000256" key="4">
    <source>
        <dbReference type="ARBA" id="ARBA00022475"/>
    </source>
</evidence>
<keyword evidence="3" id="KW-0813">Transport</keyword>
<dbReference type="GO" id="GO:1990961">
    <property type="term" value="P:xenobiotic detoxification by transmembrane export across the plasma membrane"/>
    <property type="evidence" value="ECO:0007669"/>
    <property type="project" value="InterPro"/>
</dbReference>
<evidence type="ECO:0000313" key="10">
    <source>
        <dbReference type="EMBL" id="TDP91529.1"/>
    </source>
</evidence>
<feature type="transmembrane region" description="Helical" evidence="8">
    <location>
        <begin position="217"/>
        <end position="238"/>
    </location>
</feature>
<dbReference type="Gene3D" id="1.20.1720.10">
    <property type="entry name" value="Multidrug resistance protein D"/>
    <property type="match status" value="1"/>
</dbReference>
<dbReference type="PANTHER" id="PTHR23502">
    <property type="entry name" value="MAJOR FACILITATOR SUPERFAMILY"/>
    <property type="match status" value="1"/>
</dbReference>
<dbReference type="GO" id="GO:0042910">
    <property type="term" value="F:xenobiotic transmembrane transporter activity"/>
    <property type="evidence" value="ECO:0007669"/>
    <property type="project" value="InterPro"/>
</dbReference>
<reference evidence="10 11" key="1">
    <citation type="submission" date="2019-03" db="EMBL/GenBank/DDBJ databases">
        <title>Genomic analyses of the natural microbiome of Caenorhabditis elegans.</title>
        <authorList>
            <person name="Samuel B."/>
        </authorList>
    </citation>
    <scope>NUCLEOTIDE SEQUENCE [LARGE SCALE GENOMIC DNA]</scope>
    <source>
        <strain evidence="10 11">JUb18</strain>
    </source>
</reference>
<feature type="transmembrane region" description="Helical" evidence="8">
    <location>
        <begin position="138"/>
        <end position="156"/>
    </location>
</feature>